<dbReference type="AlphaFoldDB" id="A0A2M7FD70"/>
<gene>
    <name evidence="1" type="ORF">COW49_01735</name>
</gene>
<name>A0A2M7FD70_9BACT</name>
<dbReference type="Proteomes" id="UP000228497">
    <property type="component" value="Unassembled WGS sequence"/>
</dbReference>
<feature type="non-terminal residue" evidence="1">
    <location>
        <position position="1"/>
    </location>
</feature>
<comment type="caution">
    <text evidence="1">The sequence shown here is derived from an EMBL/GenBank/DDBJ whole genome shotgun (WGS) entry which is preliminary data.</text>
</comment>
<sequence length="86" mass="10100">YLAAYRERWGEAGQLRTSPKTRNLKPRTRRLKMAHPVRKTYWVMITTWSGLRRRVLSIRTALVMELDGHQARRIARALGGHYLRAA</sequence>
<reference evidence="2" key="1">
    <citation type="submission" date="2017-09" db="EMBL/GenBank/DDBJ databases">
        <title>Depth-based differentiation of microbial function through sediment-hosted aquifers and enrichment of novel symbionts in the deep terrestrial subsurface.</title>
        <authorList>
            <person name="Probst A.J."/>
            <person name="Ladd B."/>
            <person name="Jarett J.K."/>
            <person name="Geller-Mcgrath D.E."/>
            <person name="Sieber C.M.K."/>
            <person name="Emerson J.B."/>
            <person name="Anantharaman K."/>
            <person name="Thomas B.C."/>
            <person name="Malmstrom R."/>
            <person name="Stieglmeier M."/>
            <person name="Klingl A."/>
            <person name="Woyke T."/>
            <person name="Ryan C.M."/>
            <person name="Banfield J.F."/>
        </authorList>
    </citation>
    <scope>NUCLEOTIDE SEQUENCE [LARGE SCALE GENOMIC DNA]</scope>
</reference>
<evidence type="ECO:0000313" key="1">
    <source>
        <dbReference type="EMBL" id="PIV87057.1"/>
    </source>
</evidence>
<evidence type="ECO:0000313" key="2">
    <source>
        <dbReference type="Proteomes" id="UP000228497"/>
    </source>
</evidence>
<accession>A0A2M7FD70</accession>
<protein>
    <submittedName>
        <fullName evidence="1">Uncharacterized protein</fullName>
    </submittedName>
</protein>
<dbReference type="EMBL" id="PFFD01000078">
    <property type="protein sequence ID" value="PIV87057.1"/>
    <property type="molecule type" value="Genomic_DNA"/>
</dbReference>
<organism evidence="1 2">
    <name type="scientific">Candidatus Kaiserbacteria bacterium CG17_big_fil_post_rev_8_21_14_2_50_51_7</name>
    <dbReference type="NCBI Taxonomy" id="1974613"/>
    <lineage>
        <taxon>Bacteria</taxon>
        <taxon>Candidatus Kaiseribacteriota</taxon>
    </lineage>
</organism>
<proteinExistence type="predicted"/>